<dbReference type="GeneID" id="19182847"/>
<accession>W9VI92</accession>
<proteinExistence type="predicted"/>
<dbReference type="PANTHER" id="PTHR22789:SF0">
    <property type="entry name" value="3-OXO-TETRONATE 4-PHOSPHATE DECARBOXYLASE-RELATED"/>
    <property type="match status" value="1"/>
</dbReference>
<name>W9VI92_9EURO</name>
<dbReference type="GO" id="GO:0019323">
    <property type="term" value="P:pentose catabolic process"/>
    <property type="evidence" value="ECO:0007669"/>
    <property type="project" value="TreeGrafter"/>
</dbReference>
<gene>
    <name evidence="4" type="ORF">A1O7_08279</name>
</gene>
<dbReference type="InterPro" id="IPR050197">
    <property type="entry name" value="Aldolase_class_II_sugar_metab"/>
</dbReference>
<organism evidence="4 5">
    <name type="scientific">Cladophialophora yegresii CBS 114405</name>
    <dbReference type="NCBI Taxonomy" id="1182544"/>
    <lineage>
        <taxon>Eukaryota</taxon>
        <taxon>Fungi</taxon>
        <taxon>Dikarya</taxon>
        <taxon>Ascomycota</taxon>
        <taxon>Pezizomycotina</taxon>
        <taxon>Eurotiomycetes</taxon>
        <taxon>Chaetothyriomycetidae</taxon>
        <taxon>Chaetothyriales</taxon>
        <taxon>Herpotrichiellaceae</taxon>
        <taxon>Cladophialophora</taxon>
    </lineage>
</organism>
<dbReference type="Pfam" id="PF00596">
    <property type="entry name" value="Aldolase_II"/>
    <property type="match status" value="1"/>
</dbReference>
<keyword evidence="5" id="KW-1185">Reference proteome</keyword>
<dbReference type="SUPFAM" id="SSF53639">
    <property type="entry name" value="AraD/HMP-PK domain-like"/>
    <property type="match status" value="1"/>
</dbReference>
<dbReference type="HOGENOM" id="CLU_006033_2_2_1"/>
<sequence length="290" mass="32970">METMEMDSLDQFLSQLITAFHILHQHEVIDEHGQISVRNPRDPSTFFTSSRPAILVSSKSDLEQWHVFDGTPVRNPYAGCRKVESVPEQSEHYTHSSIYFRYPGVRSIIHSHCRAAIIYGLCDSEVSMLQPSYLMAGFLGPSPPIFDPSKYYDALPPSQPQNLMVNCQYLGDALAEALYRGRDGEMRLDGVSSHDLPRHKVIFQRGHGYTVWAESVEDAVWRAIHVRRDADIQTAAVMQRATSEQNIVYLSGKEAVDCDRTINHATYEQWLAWTVAAERSGLYRNLLRPT</sequence>
<dbReference type="Proteomes" id="UP000019473">
    <property type="component" value="Unassembled WGS sequence"/>
</dbReference>
<dbReference type="InterPro" id="IPR001303">
    <property type="entry name" value="Aldolase_II/adducin_N"/>
</dbReference>
<keyword evidence="1" id="KW-0479">Metal-binding</keyword>
<dbReference type="SMART" id="SM01007">
    <property type="entry name" value="Aldolase_II"/>
    <property type="match status" value="1"/>
</dbReference>
<dbReference type="OrthoDB" id="2932980at2759"/>
<reference evidence="4 5" key="1">
    <citation type="submission" date="2013-03" db="EMBL/GenBank/DDBJ databases">
        <title>The Genome Sequence of Cladophialophora yegresii CBS 114405.</title>
        <authorList>
            <consortium name="The Broad Institute Genomics Platform"/>
            <person name="Cuomo C."/>
            <person name="de Hoog S."/>
            <person name="Gorbushina A."/>
            <person name="Walker B."/>
            <person name="Young S.K."/>
            <person name="Zeng Q."/>
            <person name="Gargeya S."/>
            <person name="Fitzgerald M."/>
            <person name="Haas B."/>
            <person name="Abouelleil A."/>
            <person name="Allen A.W."/>
            <person name="Alvarado L."/>
            <person name="Arachchi H.M."/>
            <person name="Berlin A.M."/>
            <person name="Chapman S.B."/>
            <person name="Gainer-Dewar J."/>
            <person name="Goldberg J."/>
            <person name="Griggs A."/>
            <person name="Gujja S."/>
            <person name="Hansen M."/>
            <person name="Howarth C."/>
            <person name="Imamovic A."/>
            <person name="Ireland A."/>
            <person name="Larimer J."/>
            <person name="McCowan C."/>
            <person name="Murphy C."/>
            <person name="Pearson M."/>
            <person name="Poon T.W."/>
            <person name="Priest M."/>
            <person name="Roberts A."/>
            <person name="Saif S."/>
            <person name="Shea T."/>
            <person name="Sisk P."/>
            <person name="Sykes S."/>
            <person name="Wortman J."/>
            <person name="Nusbaum C."/>
            <person name="Birren B."/>
        </authorList>
    </citation>
    <scope>NUCLEOTIDE SEQUENCE [LARGE SCALE GENOMIC DNA]</scope>
    <source>
        <strain evidence="4 5">CBS 114405</strain>
    </source>
</reference>
<feature type="domain" description="Class II aldolase/adducin N-terminal" evidence="3">
    <location>
        <begin position="14"/>
        <end position="234"/>
    </location>
</feature>
<dbReference type="GO" id="GO:0005829">
    <property type="term" value="C:cytosol"/>
    <property type="evidence" value="ECO:0007669"/>
    <property type="project" value="TreeGrafter"/>
</dbReference>
<dbReference type="AlphaFoldDB" id="W9VI92"/>
<dbReference type="GO" id="GO:0016832">
    <property type="term" value="F:aldehyde-lyase activity"/>
    <property type="evidence" value="ECO:0007669"/>
    <property type="project" value="TreeGrafter"/>
</dbReference>
<dbReference type="Gene3D" id="3.40.225.10">
    <property type="entry name" value="Class II aldolase/adducin N-terminal domain"/>
    <property type="match status" value="1"/>
</dbReference>
<comment type="caution">
    <text evidence="4">The sequence shown here is derived from an EMBL/GenBank/DDBJ whole genome shotgun (WGS) entry which is preliminary data.</text>
</comment>
<dbReference type="PANTHER" id="PTHR22789">
    <property type="entry name" value="FUCULOSE PHOSPHATE ALDOLASE"/>
    <property type="match status" value="1"/>
</dbReference>
<dbReference type="RefSeq" id="XP_007760462.1">
    <property type="nucleotide sequence ID" value="XM_007762272.1"/>
</dbReference>
<dbReference type="InterPro" id="IPR036409">
    <property type="entry name" value="Aldolase_II/adducin_N_sf"/>
</dbReference>
<keyword evidence="2" id="KW-0456">Lyase</keyword>
<dbReference type="GO" id="GO:0046872">
    <property type="term" value="F:metal ion binding"/>
    <property type="evidence" value="ECO:0007669"/>
    <property type="project" value="UniProtKB-KW"/>
</dbReference>
<dbReference type="STRING" id="1182544.W9VI92"/>
<dbReference type="VEuPathDB" id="FungiDB:A1O7_08279"/>
<evidence type="ECO:0000313" key="5">
    <source>
        <dbReference type="Proteomes" id="UP000019473"/>
    </source>
</evidence>
<dbReference type="eggNOG" id="ENOG502SKYK">
    <property type="taxonomic scope" value="Eukaryota"/>
</dbReference>
<evidence type="ECO:0000259" key="3">
    <source>
        <dbReference type="SMART" id="SM01007"/>
    </source>
</evidence>
<evidence type="ECO:0000256" key="1">
    <source>
        <dbReference type="ARBA" id="ARBA00022723"/>
    </source>
</evidence>
<protein>
    <recommendedName>
        <fullName evidence="3">Class II aldolase/adducin N-terminal domain-containing protein</fullName>
    </recommendedName>
</protein>
<dbReference type="EMBL" id="AMGW01000006">
    <property type="protein sequence ID" value="EXJ55352.1"/>
    <property type="molecule type" value="Genomic_DNA"/>
</dbReference>
<evidence type="ECO:0000256" key="2">
    <source>
        <dbReference type="ARBA" id="ARBA00023239"/>
    </source>
</evidence>
<evidence type="ECO:0000313" key="4">
    <source>
        <dbReference type="EMBL" id="EXJ55352.1"/>
    </source>
</evidence>